<dbReference type="PROSITE" id="PS50893">
    <property type="entry name" value="ABC_TRANSPORTER_2"/>
    <property type="match status" value="2"/>
</dbReference>
<dbReference type="InterPro" id="IPR003439">
    <property type="entry name" value="ABC_transporter-like_ATP-bd"/>
</dbReference>
<dbReference type="GO" id="GO:0005524">
    <property type="term" value="F:ATP binding"/>
    <property type="evidence" value="ECO:0007669"/>
    <property type="project" value="UniProtKB-KW"/>
</dbReference>
<dbReference type="Gene3D" id="3.40.50.300">
    <property type="entry name" value="P-loop containing nucleotide triphosphate hydrolases"/>
    <property type="match status" value="2"/>
</dbReference>
<evidence type="ECO:0000256" key="2">
    <source>
        <dbReference type="ARBA" id="ARBA00022448"/>
    </source>
</evidence>
<keyword evidence="6" id="KW-0067">ATP-binding</keyword>
<dbReference type="CDD" id="cd03244">
    <property type="entry name" value="ABCC_MRP_domain2"/>
    <property type="match status" value="1"/>
</dbReference>
<keyword evidence="7 9" id="KW-1133">Transmembrane helix</keyword>
<reference evidence="12" key="1">
    <citation type="submission" date="2017-01" db="EMBL/GenBank/DDBJ databases">
        <authorList>
            <person name="Wang Y."/>
            <person name="White M."/>
            <person name="Kvist S."/>
            <person name="Moncalvo J.-M."/>
        </authorList>
    </citation>
    <scope>NUCLEOTIDE SEQUENCE [LARGE SCALE GENOMIC DNA]</scope>
    <source>
        <strain evidence="12">COL-18-3</strain>
    </source>
</reference>
<dbReference type="Gene3D" id="1.20.1560.10">
    <property type="entry name" value="ABC transporter type 1, transmembrane domain"/>
    <property type="match status" value="1"/>
</dbReference>
<dbReference type="GO" id="GO:0042626">
    <property type="term" value="F:ATPase-coupled transmembrane transporter activity"/>
    <property type="evidence" value="ECO:0007669"/>
    <property type="project" value="TreeGrafter"/>
</dbReference>
<keyword evidence="8 9" id="KW-0472">Membrane</keyword>
<dbReference type="FunFam" id="3.40.50.300:FF:000630">
    <property type="entry name" value="ATP-binding cassette (ABC) transporter, putative"/>
    <property type="match status" value="1"/>
</dbReference>
<sequence>MLEIFKSIKLNAWEIEFYNKVNNARKSKEISEFKRIGYISLIQDFTLTFLYFMIPFATFFYYVLRNLPKGPIIPKMMFVTISVFNNLKQPLNSFIPTFFKVCDARTQINEIFNFLMLEELPCSEDRLIDGYDGTDDTSQEKVHDFVEEPMIRIENGLFMSKNIVDTPRKSQLLINKHDEGFLYEPSVKKEEQTNPLYKPILDDDFYFSEYSEYRVPLSNINFCCRGGDIVAIVGKKHTGKASLISSILGEMDKIQGKFELRGKISYVSQKPWVFFGSIRENILLGNQMNPKRYQKVIEVCLLEKDISNFKNKDNTEVGRGGVQLSEKQKLLICLARAVYADSDIYLFEDFLANLDPYIGYYIMKKILGPNGILKNKARVAIVSLAPYLPLMSRIYVMDKGQVVESGSFDTLVTNRNGLLHALLKTVEMEFKISAVENNRAYAQLKPEEPDDDATLRFISGWPGAGKIEFKNYSAKYREELDWVLKDVNLVIPPGVKVGVIGRTGSGKSSFVLSLFRLFDVTSGIVEVDGVDIKNICLVQLRSRIQLILDQPVLFTSTLRENLDPFNIHTDENIWRVLEITKLKEWVLGISEERMRRAKLMKTSQKGEGYEDLYQDGLALKISKKGANISINHRLSICLARTILHKSSILIIDETTTALDPQFEQLFNDIIKSEFSDCTVIKIAHRVKTILSCDKIIVIDQGNVVEYGDKNTLIANPESSLNSLIRLRKFEIF</sequence>
<keyword evidence="3 9" id="KW-0812">Transmembrane</keyword>
<comment type="caution">
    <text evidence="11">The sequence shown here is derived from an EMBL/GenBank/DDBJ whole genome shotgun (WGS) entry which is preliminary data.</text>
</comment>
<evidence type="ECO:0000256" key="4">
    <source>
        <dbReference type="ARBA" id="ARBA00022737"/>
    </source>
</evidence>
<name>A0A1R1PFH9_ZANCU</name>
<keyword evidence="4" id="KW-0677">Repeat</keyword>
<feature type="domain" description="ABC transporter" evidence="10">
    <location>
        <begin position="467"/>
        <end position="725"/>
    </location>
</feature>
<dbReference type="InterPro" id="IPR050173">
    <property type="entry name" value="ABC_transporter_C-like"/>
</dbReference>
<dbReference type="InterPro" id="IPR003593">
    <property type="entry name" value="AAA+_ATPase"/>
</dbReference>
<comment type="subcellular location">
    <subcellularLocation>
        <location evidence="1">Vacuole membrane</location>
        <topology evidence="1">Multi-pass membrane protein</topology>
    </subcellularLocation>
</comment>
<dbReference type="Pfam" id="PF00005">
    <property type="entry name" value="ABC_tran"/>
    <property type="match status" value="2"/>
</dbReference>
<keyword evidence="5" id="KW-0547">Nucleotide-binding</keyword>
<evidence type="ECO:0000256" key="3">
    <source>
        <dbReference type="ARBA" id="ARBA00022692"/>
    </source>
</evidence>
<evidence type="ECO:0000256" key="8">
    <source>
        <dbReference type="ARBA" id="ARBA00023136"/>
    </source>
</evidence>
<dbReference type="PANTHER" id="PTHR24223:SF443">
    <property type="entry name" value="MULTIDRUG-RESISTANCE LIKE PROTEIN 1, ISOFORM I"/>
    <property type="match status" value="1"/>
</dbReference>
<feature type="transmembrane region" description="Helical" evidence="9">
    <location>
        <begin position="36"/>
        <end position="64"/>
    </location>
</feature>
<dbReference type="GO" id="GO:0000329">
    <property type="term" value="C:fungal-type vacuole membrane"/>
    <property type="evidence" value="ECO:0007669"/>
    <property type="project" value="UniProtKB-ARBA"/>
</dbReference>
<evidence type="ECO:0000256" key="5">
    <source>
        <dbReference type="ARBA" id="ARBA00022741"/>
    </source>
</evidence>
<accession>A0A1R1PFH9</accession>
<evidence type="ECO:0000256" key="1">
    <source>
        <dbReference type="ARBA" id="ARBA00004128"/>
    </source>
</evidence>
<dbReference type="InterPro" id="IPR027417">
    <property type="entry name" value="P-loop_NTPase"/>
</dbReference>
<dbReference type="PANTHER" id="PTHR24223">
    <property type="entry name" value="ATP-BINDING CASSETTE SUB-FAMILY C"/>
    <property type="match status" value="1"/>
</dbReference>
<dbReference type="InterPro" id="IPR036640">
    <property type="entry name" value="ABC1_TM_sf"/>
</dbReference>
<evidence type="ECO:0000256" key="7">
    <source>
        <dbReference type="ARBA" id="ARBA00022989"/>
    </source>
</evidence>
<feature type="domain" description="ABC transporter" evidence="10">
    <location>
        <begin position="200"/>
        <end position="424"/>
    </location>
</feature>
<evidence type="ECO:0000313" key="11">
    <source>
        <dbReference type="EMBL" id="OMH79679.1"/>
    </source>
</evidence>
<gene>
    <name evidence="11" type="ORF">AX774_g6894</name>
</gene>
<evidence type="ECO:0000256" key="6">
    <source>
        <dbReference type="ARBA" id="ARBA00022840"/>
    </source>
</evidence>
<dbReference type="OrthoDB" id="6500128at2759"/>
<dbReference type="EMBL" id="LSSK01001454">
    <property type="protein sequence ID" value="OMH79679.1"/>
    <property type="molecule type" value="Genomic_DNA"/>
</dbReference>
<protein>
    <submittedName>
        <fullName evidence="11">Canalicular multispecific organic anion transporter 1</fullName>
    </submittedName>
</protein>
<evidence type="ECO:0000259" key="10">
    <source>
        <dbReference type="PROSITE" id="PS50893"/>
    </source>
</evidence>
<evidence type="ECO:0000313" key="12">
    <source>
        <dbReference type="Proteomes" id="UP000188320"/>
    </source>
</evidence>
<dbReference type="SUPFAM" id="SSF52540">
    <property type="entry name" value="P-loop containing nucleoside triphosphate hydrolases"/>
    <property type="match status" value="2"/>
</dbReference>
<keyword evidence="2" id="KW-0813">Transport</keyword>
<dbReference type="GO" id="GO:0016887">
    <property type="term" value="F:ATP hydrolysis activity"/>
    <property type="evidence" value="ECO:0007669"/>
    <property type="project" value="InterPro"/>
</dbReference>
<organism evidence="11 12">
    <name type="scientific">Zancudomyces culisetae</name>
    <name type="common">Gut fungus</name>
    <name type="synonym">Smittium culisetae</name>
    <dbReference type="NCBI Taxonomy" id="1213189"/>
    <lineage>
        <taxon>Eukaryota</taxon>
        <taxon>Fungi</taxon>
        <taxon>Fungi incertae sedis</taxon>
        <taxon>Zoopagomycota</taxon>
        <taxon>Kickxellomycotina</taxon>
        <taxon>Harpellomycetes</taxon>
        <taxon>Harpellales</taxon>
        <taxon>Legeriomycetaceae</taxon>
        <taxon>Zancudomyces</taxon>
    </lineage>
</organism>
<evidence type="ECO:0000256" key="9">
    <source>
        <dbReference type="SAM" id="Phobius"/>
    </source>
</evidence>
<dbReference type="Proteomes" id="UP000188320">
    <property type="component" value="Unassembled WGS sequence"/>
</dbReference>
<proteinExistence type="predicted"/>
<dbReference type="SMART" id="SM00382">
    <property type="entry name" value="AAA"/>
    <property type="match status" value="1"/>
</dbReference>
<dbReference type="AlphaFoldDB" id="A0A1R1PFH9"/>
<keyword evidence="12" id="KW-1185">Reference proteome</keyword>